<sequence>MLSKKIEESLNDQINGELYSAYLYFSMGAFFRSKKLNGMATWVEYQAKEEEEHAQKFYEYVNKRNGRVHLKSVQEPPSEWKSVLDVFEMIYEHEQGVSKSIDNIVKLSDSEKDYATSSLLQWFVDEQVEEEASAFEIVERLKMVKDSPQGILMLDAELGKRNSASD</sequence>
<evidence type="ECO:0000256" key="7">
    <source>
        <dbReference type="RuleBase" id="RU361145"/>
    </source>
</evidence>
<keyword evidence="2 7" id="KW-0409">Iron storage</keyword>
<keyword evidence="3 6" id="KW-0479">Metal-binding</keyword>
<feature type="binding site" evidence="6">
    <location>
        <position position="50"/>
    </location>
    <ligand>
        <name>Fe cation</name>
        <dbReference type="ChEBI" id="CHEBI:24875"/>
        <label>1</label>
    </ligand>
</feature>
<keyword evidence="4" id="KW-0560">Oxidoreductase</keyword>
<feature type="binding site" evidence="6">
    <location>
        <position position="53"/>
    </location>
    <ligand>
        <name>Fe cation</name>
        <dbReference type="ChEBI" id="CHEBI:24875"/>
        <label>1</label>
    </ligand>
</feature>
<dbReference type="PANTHER" id="PTHR11431">
    <property type="entry name" value="FERRITIN"/>
    <property type="match status" value="1"/>
</dbReference>
<accession>A0A7V3RDC1</accession>
<evidence type="ECO:0000256" key="1">
    <source>
        <dbReference type="ARBA" id="ARBA00006950"/>
    </source>
</evidence>
<feature type="domain" description="Ferritin-like diiron" evidence="8">
    <location>
        <begin position="1"/>
        <end position="145"/>
    </location>
</feature>
<proteinExistence type="inferred from homology"/>
<feature type="binding site" evidence="6">
    <location>
        <position position="17"/>
    </location>
    <ligand>
        <name>Fe cation</name>
        <dbReference type="ChEBI" id="CHEBI:24875"/>
        <label>1</label>
    </ligand>
</feature>
<dbReference type="GO" id="GO:0006879">
    <property type="term" value="P:intracellular iron ion homeostasis"/>
    <property type="evidence" value="ECO:0007669"/>
    <property type="project" value="UniProtKB-KW"/>
</dbReference>
<dbReference type="GO" id="GO:0005829">
    <property type="term" value="C:cytosol"/>
    <property type="evidence" value="ECO:0007669"/>
    <property type="project" value="TreeGrafter"/>
</dbReference>
<dbReference type="AlphaFoldDB" id="A0A7V3RDC1"/>
<keyword evidence="5 6" id="KW-0408">Iron</keyword>
<comment type="similarity">
    <text evidence="1 7">Belongs to the ferritin family. Prokaryotic subfamily.</text>
</comment>
<dbReference type="SUPFAM" id="SSF47240">
    <property type="entry name" value="Ferritin-like"/>
    <property type="match status" value="1"/>
</dbReference>
<dbReference type="GO" id="GO:0006826">
    <property type="term" value="P:iron ion transport"/>
    <property type="evidence" value="ECO:0007669"/>
    <property type="project" value="InterPro"/>
</dbReference>
<dbReference type="CDD" id="cd01055">
    <property type="entry name" value="Nonheme_Ferritin"/>
    <property type="match status" value="1"/>
</dbReference>
<comment type="catalytic activity">
    <reaction evidence="7">
        <text>4 Fe(2+) + O2 + 6 H2O = 4 iron(III) oxide-hydroxide + 12 H(+)</text>
        <dbReference type="Rhea" id="RHEA:11972"/>
        <dbReference type="ChEBI" id="CHEBI:15377"/>
        <dbReference type="ChEBI" id="CHEBI:15378"/>
        <dbReference type="ChEBI" id="CHEBI:15379"/>
        <dbReference type="ChEBI" id="CHEBI:29033"/>
        <dbReference type="ChEBI" id="CHEBI:78619"/>
        <dbReference type="EC" id="1.16.3.2"/>
    </reaction>
</comment>
<evidence type="ECO:0000256" key="4">
    <source>
        <dbReference type="ARBA" id="ARBA00023002"/>
    </source>
</evidence>
<reference evidence="9" key="1">
    <citation type="journal article" date="2020" name="mSystems">
        <title>Genome- and Community-Level Interaction Insights into Carbon Utilization and Element Cycling Functions of Hydrothermarchaeota in Hydrothermal Sediment.</title>
        <authorList>
            <person name="Zhou Z."/>
            <person name="Liu Y."/>
            <person name="Xu W."/>
            <person name="Pan J."/>
            <person name="Luo Z.H."/>
            <person name="Li M."/>
        </authorList>
    </citation>
    <scope>NUCLEOTIDE SEQUENCE [LARGE SCALE GENOMIC DNA]</scope>
    <source>
        <strain evidence="9">SpSt-966</strain>
    </source>
</reference>
<dbReference type="InterPro" id="IPR041719">
    <property type="entry name" value="Ferritin_prok"/>
</dbReference>
<dbReference type="EC" id="1.16.3.2" evidence="7"/>
<keyword evidence="7" id="KW-0963">Cytoplasm</keyword>
<organism evidence="9">
    <name type="scientific">Mesoaciditoga lauensis</name>
    <dbReference type="NCBI Taxonomy" id="1495039"/>
    <lineage>
        <taxon>Bacteria</taxon>
        <taxon>Thermotogati</taxon>
        <taxon>Thermotogota</taxon>
        <taxon>Thermotogae</taxon>
        <taxon>Mesoaciditogales</taxon>
        <taxon>Mesoaciditogaceae</taxon>
        <taxon>Mesoaciditoga</taxon>
    </lineage>
</organism>
<dbReference type="Gene3D" id="1.20.1260.10">
    <property type="match status" value="1"/>
</dbReference>
<comment type="caution">
    <text evidence="9">The sequence shown here is derived from an EMBL/GenBank/DDBJ whole genome shotgun (WGS) entry which is preliminary data.</text>
</comment>
<evidence type="ECO:0000256" key="2">
    <source>
        <dbReference type="ARBA" id="ARBA00022434"/>
    </source>
</evidence>
<evidence type="ECO:0000256" key="6">
    <source>
        <dbReference type="PIRSR" id="PIRSR601519-1"/>
    </source>
</evidence>
<gene>
    <name evidence="9" type="ORF">ENX73_00235</name>
</gene>
<dbReference type="InterPro" id="IPR009078">
    <property type="entry name" value="Ferritin-like_SF"/>
</dbReference>
<comment type="function">
    <text evidence="7">Iron-storage protein.</text>
</comment>
<dbReference type="PANTHER" id="PTHR11431:SF127">
    <property type="entry name" value="BACTERIAL NON-HEME FERRITIN"/>
    <property type="match status" value="1"/>
</dbReference>
<evidence type="ECO:0000256" key="3">
    <source>
        <dbReference type="ARBA" id="ARBA00022723"/>
    </source>
</evidence>
<feature type="binding site" evidence="6">
    <location>
        <position position="127"/>
    </location>
    <ligand>
        <name>Fe cation</name>
        <dbReference type="ChEBI" id="CHEBI:24875"/>
        <label>1</label>
    </ligand>
</feature>
<dbReference type="PROSITE" id="PS50905">
    <property type="entry name" value="FERRITIN_LIKE"/>
    <property type="match status" value="1"/>
</dbReference>
<feature type="binding site" evidence="6">
    <location>
        <position position="94"/>
    </location>
    <ligand>
        <name>Fe cation</name>
        <dbReference type="ChEBI" id="CHEBI:24875"/>
        <label>1</label>
    </ligand>
</feature>
<name>A0A7V3RDC1_9BACT</name>
<evidence type="ECO:0000256" key="5">
    <source>
        <dbReference type="ARBA" id="ARBA00023004"/>
    </source>
</evidence>
<comment type="subcellular location">
    <subcellularLocation>
        <location evidence="7">Cytoplasm</location>
    </subcellularLocation>
</comment>
<protein>
    <recommendedName>
        <fullName evidence="7">Ferritin</fullName>
        <ecNumber evidence="7">1.16.3.2</ecNumber>
    </recommendedName>
</protein>
<dbReference type="InterPro" id="IPR012347">
    <property type="entry name" value="Ferritin-like"/>
</dbReference>
<dbReference type="GO" id="GO:0004322">
    <property type="term" value="F:ferroxidase activity"/>
    <property type="evidence" value="ECO:0007669"/>
    <property type="project" value="TreeGrafter"/>
</dbReference>
<dbReference type="InterPro" id="IPR009040">
    <property type="entry name" value="Ferritin-like_diiron"/>
</dbReference>
<dbReference type="Pfam" id="PF00210">
    <property type="entry name" value="Ferritin"/>
    <property type="match status" value="1"/>
</dbReference>
<dbReference type="GO" id="GO:0042802">
    <property type="term" value="F:identical protein binding"/>
    <property type="evidence" value="ECO:0007669"/>
    <property type="project" value="UniProtKB-ARBA"/>
</dbReference>
<dbReference type="InterPro" id="IPR008331">
    <property type="entry name" value="Ferritin_DPS_dom"/>
</dbReference>
<dbReference type="GO" id="GO:0008198">
    <property type="term" value="F:ferrous iron binding"/>
    <property type="evidence" value="ECO:0007669"/>
    <property type="project" value="TreeGrafter"/>
</dbReference>
<evidence type="ECO:0000313" key="9">
    <source>
        <dbReference type="EMBL" id="HGE74540.1"/>
    </source>
</evidence>
<evidence type="ECO:0000259" key="8">
    <source>
        <dbReference type="PROSITE" id="PS50905"/>
    </source>
</evidence>
<dbReference type="GO" id="GO:0008199">
    <property type="term" value="F:ferric iron binding"/>
    <property type="evidence" value="ECO:0007669"/>
    <property type="project" value="InterPro"/>
</dbReference>
<dbReference type="InterPro" id="IPR001519">
    <property type="entry name" value="Ferritin"/>
</dbReference>
<dbReference type="FunFam" id="1.20.1260.10:FF:000001">
    <property type="entry name" value="Non-heme ferritin"/>
    <property type="match status" value="1"/>
</dbReference>
<dbReference type="EMBL" id="DTPE01000009">
    <property type="protein sequence ID" value="HGE74540.1"/>
    <property type="molecule type" value="Genomic_DNA"/>
</dbReference>